<dbReference type="EMBL" id="JBBPBN010000005">
    <property type="protein sequence ID" value="KAK9037161.1"/>
    <property type="molecule type" value="Genomic_DNA"/>
</dbReference>
<evidence type="ECO:0000313" key="2">
    <source>
        <dbReference type="EMBL" id="KAK9037161.1"/>
    </source>
</evidence>
<keyword evidence="3" id="KW-1185">Reference proteome</keyword>
<gene>
    <name evidence="2" type="ORF">V6N11_022082</name>
</gene>
<feature type="compositionally biased region" description="Polar residues" evidence="1">
    <location>
        <begin position="229"/>
        <end position="240"/>
    </location>
</feature>
<accession>A0ABR2TII6</accession>
<proteinExistence type="predicted"/>
<evidence type="ECO:0000256" key="1">
    <source>
        <dbReference type="SAM" id="MobiDB-lite"/>
    </source>
</evidence>
<evidence type="ECO:0000313" key="3">
    <source>
        <dbReference type="Proteomes" id="UP001396334"/>
    </source>
</evidence>
<organism evidence="2 3">
    <name type="scientific">Hibiscus sabdariffa</name>
    <name type="common">roselle</name>
    <dbReference type="NCBI Taxonomy" id="183260"/>
    <lineage>
        <taxon>Eukaryota</taxon>
        <taxon>Viridiplantae</taxon>
        <taxon>Streptophyta</taxon>
        <taxon>Embryophyta</taxon>
        <taxon>Tracheophyta</taxon>
        <taxon>Spermatophyta</taxon>
        <taxon>Magnoliopsida</taxon>
        <taxon>eudicotyledons</taxon>
        <taxon>Gunneridae</taxon>
        <taxon>Pentapetalae</taxon>
        <taxon>rosids</taxon>
        <taxon>malvids</taxon>
        <taxon>Malvales</taxon>
        <taxon>Malvaceae</taxon>
        <taxon>Malvoideae</taxon>
        <taxon>Hibiscus</taxon>
    </lineage>
</organism>
<feature type="region of interest" description="Disordered" evidence="1">
    <location>
        <begin position="200"/>
        <end position="240"/>
    </location>
</feature>
<protein>
    <submittedName>
        <fullName evidence="2">Uncharacterized protein</fullName>
    </submittedName>
</protein>
<comment type="caution">
    <text evidence="2">The sequence shown here is derived from an EMBL/GenBank/DDBJ whole genome shotgun (WGS) entry which is preliminary data.</text>
</comment>
<dbReference type="Proteomes" id="UP001396334">
    <property type="component" value="Unassembled WGS sequence"/>
</dbReference>
<sequence length="240" mass="26551">MPRQVSRLMARSGGKDEYQKGMTWGASNEDEHEKFINSMTMAKRAKMLADLCEVDSDESLVVKGIVIATATWQKLTRVESKEKCKGRVKDSMKRPRAAKFVPTTPMPIESMALLSKVLQNQETNLHKIVRAVSKSITLWHYINSWNVALRETLASPSPRRMPTFPTFLVELFAGSTTKLGSPAAYSSTPFDATVHMSPVHDESANTDISPESENTTKKNHVVAPATPDDSANSLVTSEQV</sequence>
<reference evidence="2 3" key="1">
    <citation type="journal article" date="2024" name="G3 (Bethesda)">
        <title>Genome assembly of Hibiscus sabdariffa L. provides insights into metabolisms of medicinal natural products.</title>
        <authorList>
            <person name="Kim T."/>
        </authorList>
    </citation>
    <scope>NUCLEOTIDE SEQUENCE [LARGE SCALE GENOMIC DNA]</scope>
    <source>
        <strain evidence="2">TK-2024</strain>
        <tissue evidence="2">Old leaves</tissue>
    </source>
</reference>
<name>A0ABR2TII6_9ROSI</name>